<sequence>MEYYQDLITQKSFEILQNLKRKYDFILIGGWAVFLYNQALKSKDIDIIIEYDELEKIKKDFDLNKNERLKRYEIKTDELDIDLYLPFYSNLGLPAEEIKNYLNNLEGFFVPKPEILLILKQTAYLSRLASPKGNKDKIDIIGLLNLDLDFKFYKNILKKYNLEDYLEELRILLKDTDQVLELNLNKFKYSKLKKKILKQLNS</sequence>
<evidence type="ECO:0000259" key="1">
    <source>
        <dbReference type="Pfam" id="PF19502"/>
    </source>
</evidence>
<evidence type="ECO:0000313" key="2">
    <source>
        <dbReference type="EMBL" id="OGZ17584.1"/>
    </source>
</evidence>
<name>A0A1G2DV79_9BACT</name>
<dbReference type="Pfam" id="PF19502">
    <property type="entry name" value="DUF6036"/>
    <property type="match status" value="1"/>
</dbReference>
<dbReference type="Gene3D" id="3.30.460.40">
    <property type="match status" value="1"/>
</dbReference>
<organism evidence="2 3">
    <name type="scientific">Candidatus Nealsonbacteria bacterium RBG_13_37_56</name>
    <dbReference type="NCBI Taxonomy" id="1801661"/>
    <lineage>
        <taxon>Bacteria</taxon>
        <taxon>Candidatus Nealsoniibacteriota</taxon>
    </lineage>
</organism>
<feature type="domain" description="DUF6036" evidence="1">
    <location>
        <begin position="14"/>
        <end position="67"/>
    </location>
</feature>
<dbReference type="InterPro" id="IPR043519">
    <property type="entry name" value="NT_sf"/>
</dbReference>
<accession>A0A1G2DV79</accession>
<protein>
    <recommendedName>
        <fullName evidence="1">DUF6036 domain-containing protein</fullName>
    </recommendedName>
</protein>
<gene>
    <name evidence="2" type="ORF">A2V72_02285</name>
</gene>
<evidence type="ECO:0000313" key="3">
    <source>
        <dbReference type="Proteomes" id="UP000178893"/>
    </source>
</evidence>
<dbReference type="EMBL" id="MHLW01000031">
    <property type="protein sequence ID" value="OGZ17584.1"/>
    <property type="molecule type" value="Genomic_DNA"/>
</dbReference>
<dbReference type="Proteomes" id="UP000178893">
    <property type="component" value="Unassembled WGS sequence"/>
</dbReference>
<proteinExistence type="predicted"/>
<comment type="caution">
    <text evidence="2">The sequence shown here is derived from an EMBL/GenBank/DDBJ whole genome shotgun (WGS) entry which is preliminary data.</text>
</comment>
<reference evidence="2 3" key="1">
    <citation type="journal article" date="2016" name="Nat. Commun.">
        <title>Thousands of microbial genomes shed light on interconnected biogeochemical processes in an aquifer system.</title>
        <authorList>
            <person name="Anantharaman K."/>
            <person name="Brown C.T."/>
            <person name="Hug L.A."/>
            <person name="Sharon I."/>
            <person name="Castelle C.J."/>
            <person name="Probst A.J."/>
            <person name="Thomas B.C."/>
            <person name="Singh A."/>
            <person name="Wilkins M.J."/>
            <person name="Karaoz U."/>
            <person name="Brodie E.L."/>
            <person name="Williams K.H."/>
            <person name="Hubbard S.S."/>
            <person name="Banfield J.F."/>
        </authorList>
    </citation>
    <scope>NUCLEOTIDE SEQUENCE [LARGE SCALE GENOMIC DNA]</scope>
</reference>
<dbReference type="AlphaFoldDB" id="A0A1G2DV79"/>
<dbReference type="InterPro" id="IPR045792">
    <property type="entry name" value="DUF6036"/>
</dbReference>
<dbReference type="SUPFAM" id="SSF81301">
    <property type="entry name" value="Nucleotidyltransferase"/>
    <property type="match status" value="1"/>
</dbReference>